<feature type="compositionally biased region" description="Low complexity" evidence="2">
    <location>
        <begin position="2008"/>
        <end position="2035"/>
    </location>
</feature>
<evidence type="ECO:0000256" key="2">
    <source>
        <dbReference type="SAM" id="MobiDB-lite"/>
    </source>
</evidence>
<feature type="region of interest" description="Disordered" evidence="2">
    <location>
        <begin position="1871"/>
        <end position="1890"/>
    </location>
</feature>
<feature type="compositionally biased region" description="Polar residues" evidence="2">
    <location>
        <begin position="1210"/>
        <end position="1221"/>
    </location>
</feature>
<feature type="compositionally biased region" description="Polar residues" evidence="2">
    <location>
        <begin position="358"/>
        <end position="376"/>
    </location>
</feature>
<feature type="compositionally biased region" description="Acidic residues" evidence="2">
    <location>
        <begin position="1153"/>
        <end position="1165"/>
    </location>
</feature>
<dbReference type="PANTHER" id="PTHR13199:SF11">
    <property type="entry name" value="PROTEIN ATOSSA"/>
    <property type="match status" value="1"/>
</dbReference>
<proteinExistence type="inferred from homology"/>
<comment type="similarity">
    <text evidence="1">Belongs to the ATOS family.</text>
</comment>
<feature type="region of interest" description="Disordered" evidence="2">
    <location>
        <begin position="403"/>
        <end position="429"/>
    </location>
</feature>
<keyword evidence="5" id="KW-1185">Reference proteome</keyword>
<feature type="region of interest" description="Disordered" evidence="2">
    <location>
        <begin position="1281"/>
        <end position="1303"/>
    </location>
</feature>
<organism evidence="4 5">
    <name type="scientific">Ceratitis capitata</name>
    <name type="common">Mediterranean fruit fly</name>
    <name type="synonym">Tephritis capitata</name>
    <dbReference type="NCBI Taxonomy" id="7213"/>
    <lineage>
        <taxon>Eukaryota</taxon>
        <taxon>Metazoa</taxon>
        <taxon>Ecdysozoa</taxon>
        <taxon>Arthropoda</taxon>
        <taxon>Hexapoda</taxon>
        <taxon>Insecta</taxon>
        <taxon>Pterygota</taxon>
        <taxon>Neoptera</taxon>
        <taxon>Endopterygota</taxon>
        <taxon>Diptera</taxon>
        <taxon>Brachycera</taxon>
        <taxon>Muscomorpha</taxon>
        <taxon>Tephritoidea</taxon>
        <taxon>Tephritidae</taxon>
        <taxon>Ceratitis</taxon>
        <taxon>Ceratitis</taxon>
    </lineage>
</organism>
<evidence type="ECO:0000313" key="4">
    <source>
        <dbReference type="EMBL" id="CAD7013379.1"/>
    </source>
</evidence>
<dbReference type="InterPro" id="IPR033473">
    <property type="entry name" value="Atos-like_C"/>
</dbReference>
<sequence length="2035" mass="214650">MIPTTVSSSPSTATISGGTTGNNHTTSNNGQLNTTLSSSTPTSSSPSISAISPSSAQMPTTVLGLASLILEGRAVADDEFQPQMIRHTATASDASNLSGIGGIVGGGAGGASSGIGNNVYNFSASNLLASTSYGISGNGSGIAVGGGRQSPTCRPSTSRAAASFGGGGSFGGGVSGVTVGGHVINITTNPYAFNNSGTLSGAHARDSSPLYIDPYSNSSSGSTSSSAESTHQRWTQKLCQLRQVSPAANLSTTYEQPVAVEAREPELVALAINESGANNERGDFEIIRRSLLNRTNLNAMSSVTSSATAVAGSNFGAGSAGSSPGSGSENFLYSLQSLATTCLRSGSPSLEAPAHSGMGSTSATGTPSSYRFSSLASPPPTHTMHIYYANTPTATTTAQRFLEQPGSGSSCGSGVQSPRPHWSATMDNSHSALHAKERYMRHATSASSLGGPAVRMPIPGTAVNTTATASAASTNHNNTTKSKAAAAAAKVAASTTASKQPQHGPHCDQFLRKMGLAKSEAAEAEDHFCDMSYVNITCSRWRAYCHRIEAIIGRGEPVCIEVYLGPVNHKILLEQWIITQKEKVPPPNMTLPSLCSAIRSQLYFSQISAWCDLIKKSDKTIYDTGRVIFHTPTVAAGDLATPVGNVGGVSSNAGNSTSINTTTPSSSPSSHALSSQLNNALSMNRRPRLNIFYRIKSFDSTACFNSKPNVHNFPNVNISENCSISVCLKSLPRINGGIPRIGVPQMLNTPAATMATATVTTTTTTITTTTTSTTLGMSSKGGGTSNKPKITKAATSSTTTSTSAPTTTAQDMTSSTCRSSPSIADATHQRLNASNGSFSGNNSAANTLRNGSSCVKSEDTPRTSRTSRCAIANQAAALNTAATAGTASLASTSGVGKSRVFIDNSTTSDQMPLATSTRTTLCSTNSSGATINRTETASNGESCVGTQESAVNSGCNRVSCAPKHKCRFFIAEDELLAVDEADAEAFGDEDDNTSDAANTTGDSLTNANAFGACANMSHREKQLMKYRKRMLKRDKKHQHHQRKPIATASDATCELGATLEIQRRQQERNAANSCQPMDEGEEEEDEEYDARHGNDAITTVVTRTSARIEMISTGTQTPMSCCRQCGCEKTLVCMRCTTSNGFGSLRREQAIDDPTEEQDVDDMDESAASSISSSDIIHTPRNKAELLLQAIQRTPKAAAAKHKKHEASRKTCSGKLQNNNHLIGGVSLGNSSSSLTGGKSSSSSSLHENAVSSGCQVCKRQKTQHNFGESKSAATNAANNEQLAGEADNDDIGDDTDDDGGKKLESIEFDAEDAKEIEELPATPISAQVMEEVSVWVLYIESKYIYMYVHQYLFTTLSQESFLSSTKLTPQIERCTLSNAATKSMRCQLLSVSDRVGGDQKAVDYDRSTNNRTPPIITTLMEDECFDESQFKTPIAIAGGGINYENAQQQLQQTQKPSFHHKQTPKPNLLQLHCTYHSEVRGGNNKQAVGAAGDGFSMSDGKCELSTSNKPHQPSQQGGAHNALLLRKGLPKVNLTPIFCNPMPHSASGGTLANSHSSPIPIQGATNDNTFSFESAAVDRGGSQIQLHHQLMHSSSGNVCVSPLTTEVSNIPVQKSFSAPTLPNSPSLSPRFAKQAAIYKRRSRHLSDRSDRSSLGSDEQFSDEDLESGGMYSPATSPLKQCARVAAAFGRQPLLGNLEESLLQKRLMPKVEVMGFKVLLGASGGFCPTQLTIPAASYFYELRGESLSTPYVCDIRLPRKGYSVPRAGTVQATLLNPMGTVVRMFVIPYDMRDMPPLHQTFIRQRILAEASTHEATTQNVQTTSTNSTTNMPQQNSISNNTNSYTNGFGTGGGGGDGADADCNLNVSNNNNDTNKINVGNHNNNNNNNTKNKYRLSPSGGLHGESNLGHFISAENMKRLRYSIHLRFQTSRSGRLSLHTDIRLLISRRTDCDTAAAHAKGVLEAPNDLVTDTVMPTNPKYSARQDQSSSGTGSGCGSGSGSGTGVGGSSSSTNLIATATNSTTTNNNNSSSSNKI</sequence>
<evidence type="ECO:0000313" key="5">
    <source>
        <dbReference type="Proteomes" id="UP000606786"/>
    </source>
</evidence>
<feature type="region of interest" description="Disordered" evidence="2">
    <location>
        <begin position="1153"/>
        <end position="1173"/>
    </location>
</feature>
<accession>A0A811VGJ7</accession>
<feature type="compositionally biased region" description="Acidic residues" evidence="2">
    <location>
        <begin position="1078"/>
        <end position="1088"/>
    </location>
</feature>
<feature type="compositionally biased region" description="Low complexity" evidence="2">
    <location>
        <begin position="791"/>
        <end position="809"/>
    </location>
</feature>
<dbReference type="PANTHER" id="PTHR13199">
    <property type="entry name" value="GH03947P"/>
    <property type="match status" value="1"/>
</dbReference>
<feature type="compositionally biased region" description="Polar residues" evidence="2">
    <location>
        <begin position="1973"/>
        <end position="1986"/>
    </location>
</feature>
<reference evidence="4" key="1">
    <citation type="submission" date="2020-11" db="EMBL/GenBank/DDBJ databases">
        <authorList>
            <person name="Whitehead M."/>
        </authorList>
    </citation>
    <scope>NUCLEOTIDE SEQUENCE</scope>
    <source>
        <strain evidence="4">EGII</strain>
    </source>
</reference>
<dbReference type="InterPro" id="IPR025261">
    <property type="entry name" value="Atos-like_cons_dom"/>
</dbReference>
<feature type="compositionally biased region" description="Polar residues" evidence="2">
    <location>
        <begin position="810"/>
        <end position="822"/>
    </location>
</feature>
<feature type="region of interest" description="Disordered" evidence="2">
    <location>
        <begin position="349"/>
        <end position="376"/>
    </location>
</feature>
<dbReference type="EMBL" id="CAJHJT010000056">
    <property type="protein sequence ID" value="CAD7013379.1"/>
    <property type="molecule type" value="Genomic_DNA"/>
</dbReference>
<feature type="region of interest" description="Disordered" evidence="2">
    <location>
        <begin position="1813"/>
        <end position="1840"/>
    </location>
</feature>
<name>A0A811VGJ7_CERCA</name>
<feature type="compositionally biased region" description="Low complexity" evidence="2">
    <location>
        <begin position="37"/>
        <end position="56"/>
    </location>
</feature>
<feature type="region of interest" description="Disordered" evidence="2">
    <location>
        <begin position="1066"/>
        <end position="1091"/>
    </location>
</feature>
<evidence type="ECO:0000256" key="1">
    <source>
        <dbReference type="ARBA" id="ARBA00034497"/>
    </source>
</evidence>
<comment type="caution">
    <text evidence="4">The sequence shown here is derived from an EMBL/GenBank/DDBJ whole genome shotgun (WGS) entry which is preliminary data.</text>
</comment>
<feature type="region of interest" description="Disordered" evidence="2">
    <location>
        <begin position="1969"/>
        <end position="2035"/>
    </location>
</feature>
<dbReference type="Proteomes" id="UP000606786">
    <property type="component" value="Unassembled WGS sequence"/>
</dbReference>
<feature type="compositionally biased region" description="Low complexity" evidence="2">
    <location>
        <begin position="1222"/>
        <end position="1246"/>
    </location>
</feature>
<gene>
    <name evidence="4" type="ORF">CCAP1982_LOCUS21444</name>
</gene>
<feature type="compositionally biased region" description="Low complexity" evidence="2">
    <location>
        <begin position="1816"/>
        <end position="1840"/>
    </location>
</feature>
<feature type="compositionally biased region" description="Low complexity" evidence="2">
    <location>
        <begin position="832"/>
        <end position="846"/>
    </location>
</feature>
<dbReference type="InterPro" id="IPR051506">
    <property type="entry name" value="ATOS_Transcription_Regulators"/>
</dbReference>
<feature type="compositionally biased region" description="Acidic residues" evidence="2">
    <location>
        <begin position="1287"/>
        <end position="1298"/>
    </location>
</feature>
<feature type="domain" description="Atos-like conserved" evidence="3">
    <location>
        <begin position="1694"/>
        <end position="1752"/>
    </location>
</feature>
<dbReference type="Pfam" id="PF13889">
    <property type="entry name" value="Chromosome_seg"/>
    <property type="match status" value="1"/>
</dbReference>
<feature type="region of interest" description="Disordered" evidence="2">
    <location>
        <begin position="1"/>
        <end position="56"/>
    </location>
</feature>
<feature type="region of interest" description="Disordered" evidence="2">
    <location>
        <begin position="770"/>
        <end position="866"/>
    </location>
</feature>
<feature type="region of interest" description="Disordered" evidence="2">
    <location>
        <begin position="1194"/>
        <end position="1247"/>
    </location>
</feature>
<feature type="region of interest" description="Disordered" evidence="2">
    <location>
        <begin position="1643"/>
        <end position="1673"/>
    </location>
</feature>
<evidence type="ECO:0000259" key="3">
    <source>
        <dbReference type="SMART" id="SM01177"/>
    </source>
</evidence>
<dbReference type="OrthoDB" id="8625101at2759"/>
<feature type="compositionally biased region" description="Gly residues" evidence="2">
    <location>
        <begin position="1991"/>
        <end position="2007"/>
    </location>
</feature>
<feature type="region of interest" description="Disordered" evidence="2">
    <location>
        <begin position="652"/>
        <end position="674"/>
    </location>
</feature>
<feature type="compositionally biased region" description="Low complexity" evidence="2">
    <location>
        <begin position="1"/>
        <end position="30"/>
    </location>
</feature>
<protein>
    <submittedName>
        <fullName evidence="4">(Mediterranean fruit fly) hypothetical protein</fullName>
    </submittedName>
</protein>
<dbReference type="SMART" id="SM01177">
    <property type="entry name" value="DUF4210"/>
    <property type="match status" value="1"/>
</dbReference>